<evidence type="ECO:0000256" key="4">
    <source>
        <dbReference type="PIRSR" id="PIRSR613078-2"/>
    </source>
</evidence>
<dbReference type="SUPFAM" id="SSF53254">
    <property type="entry name" value="Phosphoglycerate mutase-like"/>
    <property type="match status" value="1"/>
</dbReference>
<sequence length="217" mass="23881">MSGLELIVIRHGETQWNREGRIQGWQDQPLTLEGVRQARAVAEALKPAIDPSGRMAFWMSPLPRAVQTASLLADAWNLPFRAFRPDPALREMGFGRWEGLTRDEIGNADPDGWKRYRADAWSVAAGGGESRAVVEDRLRLFLSKLQEGRPHVLVTHSVCLHVLRRIFSGVGPADALAYSAAQTTAFRLCPGRETPIAPTAEALLRFGCRSPGTMAAL</sequence>
<name>A0A0P0Z3F3_9HYPH</name>
<feature type="binding site" evidence="4">
    <location>
        <begin position="10"/>
        <end position="17"/>
    </location>
    <ligand>
        <name>substrate</name>
    </ligand>
</feature>
<dbReference type="InterPro" id="IPR050275">
    <property type="entry name" value="PGM_Phosphatase"/>
</dbReference>
<keyword evidence="2" id="KW-0413">Isomerase</keyword>
<dbReference type="InterPro" id="IPR001345">
    <property type="entry name" value="PG/BPGM_mutase_AS"/>
</dbReference>
<dbReference type="EMBL" id="LC066377">
    <property type="protein sequence ID" value="BAT28568.1"/>
    <property type="molecule type" value="Genomic_DNA"/>
</dbReference>
<evidence type="ECO:0000256" key="3">
    <source>
        <dbReference type="PIRSR" id="PIRSR613078-1"/>
    </source>
</evidence>
<dbReference type="CDD" id="cd07067">
    <property type="entry name" value="HP_PGM_like"/>
    <property type="match status" value="1"/>
</dbReference>
<accession>A0A0P0Z3F3</accession>
<proteinExistence type="predicted"/>
<evidence type="ECO:0000256" key="2">
    <source>
        <dbReference type="ARBA" id="ARBA00023235"/>
    </source>
</evidence>
<dbReference type="RefSeq" id="WP_062225950.1">
    <property type="nucleotide sequence ID" value="NZ_BBWR01000002.1"/>
</dbReference>
<dbReference type="InterPro" id="IPR029033">
    <property type="entry name" value="His_PPase_superfam"/>
</dbReference>
<reference evidence="5" key="1">
    <citation type="journal article" date="2015" name="Proc. Natl. Acad. Sci. U.S.A.">
        <title>Bacterial clade with the ribosomal RNA operon on a small plasmid rather than the chromosome.</title>
        <authorList>
            <person name="Anda M."/>
            <person name="Ohtsubo Y."/>
            <person name="Okubo T."/>
            <person name="Sugawara M."/>
            <person name="Nagata Y."/>
            <person name="Tsuda M."/>
            <person name="Minamisawa K."/>
            <person name="Mitsui H."/>
        </authorList>
    </citation>
    <scope>NUCLEOTIDE SEQUENCE</scope>
    <source>
        <strain evidence="5">JCM 14755</strain>
    </source>
</reference>
<feature type="active site" description="Tele-phosphohistidine intermediate" evidence="3">
    <location>
        <position position="11"/>
    </location>
</feature>
<dbReference type="OrthoDB" id="9781415at2"/>
<evidence type="ECO:0000256" key="1">
    <source>
        <dbReference type="ARBA" id="ARBA00023152"/>
    </source>
</evidence>
<dbReference type="SMART" id="SM00855">
    <property type="entry name" value="PGAM"/>
    <property type="match status" value="1"/>
</dbReference>
<dbReference type="InterPro" id="IPR013078">
    <property type="entry name" value="His_Pase_superF_clade-1"/>
</dbReference>
<organism evidence="5">
    <name type="scientific">Aureimonas frigidaquae</name>
    <dbReference type="NCBI Taxonomy" id="424757"/>
    <lineage>
        <taxon>Bacteria</taxon>
        <taxon>Pseudomonadati</taxon>
        <taxon>Pseudomonadota</taxon>
        <taxon>Alphaproteobacteria</taxon>
        <taxon>Hyphomicrobiales</taxon>
        <taxon>Aurantimonadaceae</taxon>
        <taxon>Aureimonas</taxon>
    </lineage>
</organism>
<dbReference type="Pfam" id="PF00300">
    <property type="entry name" value="His_Phos_1"/>
    <property type="match status" value="1"/>
</dbReference>
<dbReference type="GO" id="GO:0016791">
    <property type="term" value="F:phosphatase activity"/>
    <property type="evidence" value="ECO:0007669"/>
    <property type="project" value="TreeGrafter"/>
</dbReference>
<dbReference type="PANTHER" id="PTHR48100">
    <property type="entry name" value="BROAD-SPECIFICITY PHOSPHATASE YOR283W-RELATED"/>
    <property type="match status" value="1"/>
</dbReference>
<dbReference type="PANTHER" id="PTHR48100:SF1">
    <property type="entry name" value="HISTIDINE PHOSPHATASE FAMILY PROTEIN-RELATED"/>
    <property type="match status" value="1"/>
</dbReference>
<dbReference type="AlphaFoldDB" id="A0A0P0Z3F3"/>
<feature type="active site" description="Proton donor/acceptor" evidence="3">
    <location>
        <position position="91"/>
    </location>
</feature>
<dbReference type="Gene3D" id="3.40.50.1240">
    <property type="entry name" value="Phosphoglycerate mutase-like"/>
    <property type="match status" value="1"/>
</dbReference>
<protein>
    <submittedName>
        <fullName evidence="5">Phosphoglycerate/bisphosphoglycerate mutase</fullName>
    </submittedName>
</protein>
<feature type="binding site" evidence="4">
    <location>
        <position position="64"/>
    </location>
    <ligand>
        <name>substrate</name>
    </ligand>
</feature>
<keyword evidence="1" id="KW-0324">Glycolysis</keyword>
<dbReference type="PROSITE" id="PS00175">
    <property type="entry name" value="PG_MUTASE"/>
    <property type="match status" value="1"/>
</dbReference>
<evidence type="ECO:0000313" key="5">
    <source>
        <dbReference type="EMBL" id="BAT28568.1"/>
    </source>
</evidence>
<dbReference type="GO" id="GO:0005737">
    <property type="term" value="C:cytoplasm"/>
    <property type="evidence" value="ECO:0007669"/>
    <property type="project" value="TreeGrafter"/>
</dbReference>